<keyword evidence="3 6" id="KW-0687">Ribonucleoprotein</keyword>
<geneLocation type="mitochondrion" evidence="9"/>
<protein>
    <recommendedName>
        <fullName evidence="4">Large ribosomal subunit protein uL5c</fullName>
    </recommendedName>
    <alternativeName>
        <fullName evidence="5">50S ribosomal protein L5, chloroplastic</fullName>
    </alternativeName>
</protein>
<evidence type="ECO:0000259" key="7">
    <source>
        <dbReference type="Pfam" id="PF00281"/>
    </source>
</evidence>
<dbReference type="AlphaFoldDB" id="A6YEB3"/>
<reference evidence="9" key="1">
    <citation type="journal article" date="2007" name="BMC Genomics">
        <title>An unexpectedly large and loosely packed mitochondrial genome in the charophycean green alga Chlorokybus atmophyticus.</title>
        <authorList>
            <person name="Turmel M."/>
            <person name="Otis C."/>
            <person name="Lemieux C."/>
        </authorList>
    </citation>
    <scope>NUCLEOTIDE SEQUENCE</scope>
    <source>
        <strain evidence="9">SAG 48.80</strain>
    </source>
</reference>
<dbReference type="GO" id="GO:1990904">
    <property type="term" value="C:ribonucleoprotein complex"/>
    <property type="evidence" value="ECO:0007669"/>
    <property type="project" value="UniProtKB-KW"/>
</dbReference>
<dbReference type="InterPro" id="IPR002132">
    <property type="entry name" value="Ribosomal_uL5"/>
</dbReference>
<dbReference type="RefSeq" id="YP_001315125.1">
    <property type="nucleotide sequence ID" value="NC_009630.1"/>
</dbReference>
<evidence type="ECO:0000256" key="4">
    <source>
        <dbReference type="ARBA" id="ARBA00035210"/>
    </source>
</evidence>
<name>A6YEB3_CHLAT</name>
<dbReference type="SUPFAM" id="SSF55282">
    <property type="entry name" value="RL5-like"/>
    <property type="match status" value="1"/>
</dbReference>
<evidence type="ECO:0000313" key="9">
    <source>
        <dbReference type="EMBL" id="ABO15112.1"/>
    </source>
</evidence>
<evidence type="ECO:0000256" key="2">
    <source>
        <dbReference type="ARBA" id="ARBA00022980"/>
    </source>
</evidence>
<keyword evidence="2 6" id="KW-0689">Ribosomal protein</keyword>
<feature type="domain" description="Large ribosomal subunit protein uL5 C-terminal" evidence="8">
    <location>
        <begin position="84"/>
        <end position="178"/>
    </location>
</feature>
<dbReference type="GO" id="GO:0003735">
    <property type="term" value="F:structural constituent of ribosome"/>
    <property type="evidence" value="ECO:0007669"/>
    <property type="project" value="InterPro"/>
</dbReference>
<dbReference type="GeneID" id="5309879"/>
<dbReference type="GO" id="GO:0005840">
    <property type="term" value="C:ribosome"/>
    <property type="evidence" value="ECO:0007669"/>
    <property type="project" value="UniProtKB-KW"/>
</dbReference>
<dbReference type="EMBL" id="EF463011">
    <property type="protein sequence ID" value="ABO15112.1"/>
    <property type="molecule type" value="Genomic_DNA"/>
</dbReference>
<evidence type="ECO:0000256" key="5">
    <source>
        <dbReference type="ARBA" id="ARBA00035391"/>
    </source>
</evidence>
<proteinExistence type="inferred from homology"/>
<dbReference type="PIRSF" id="PIRSF002161">
    <property type="entry name" value="Ribosomal_L5"/>
    <property type="match status" value="1"/>
</dbReference>
<dbReference type="FunFam" id="3.30.1440.10:FF:000001">
    <property type="entry name" value="50S ribosomal protein L5"/>
    <property type="match status" value="1"/>
</dbReference>
<organism evidence="9">
    <name type="scientific">Chlorokybus atmophyticus</name>
    <name type="common">Soil alga</name>
    <dbReference type="NCBI Taxonomy" id="3144"/>
    <lineage>
        <taxon>Eukaryota</taxon>
        <taxon>Viridiplantae</taxon>
        <taxon>Streptophyta</taxon>
        <taxon>Chlorokybophyceae</taxon>
        <taxon>Chlorokybales</taxon>
        <taxon>Chlorokybaceae</taxon>
        <taxon>Chlorokybus</taxon>
    </lineage>
</organism>
<dbReference type="Gene3D" id="3.30.1440.10">
    <property type="match status" value="1"/>
</dbReference>
<comment type="similarity">
    <text evidence="1 6">Belongs to the universal ribosomal protein uL5 family.</text>
</comment>
<feature type="domain" description="Large ribosomal subunit protein uL5 N-terminal" evidence="7">
    <location>
        <begin position="24"/>
        <end position="80"/>
    </location>
</feature>
<evidence type="ECO:0000256" key="6">
    <source>
        <dbReference type="RuleBase" id="RU003930"/>
    </source>
</evidence>
<evidence type="ECO:0000256" key="1">
    <source>
        <dbReference type="ARBA" id="ARBA00008553"/>
    </source>
</evidence>
<dbReference type="GO" id="GO:0006412">
    <property type="term" value="P:translation"/>
    <property type="evidence" value="ECO:0007669"/>
    <property type="project" value="InterPro"/>
</dbReference>
<evidence type="ECO:0000259" key="8">
    <source>
        <dbReference type="Pfam" id="PF00673"/>
    </source>
</evidence>
<dbReference type="PANTHER" id="PTHR11994">
    <property type="entry name" value="60S RIBOSOMAL PROTEIN L11-RELATED"/>
    <property type="match status" value="1"/>
</dbReference>
<dbReference type="InterPro" id="IPR031310">
    <property type="entry name" value="Ribosomal_uL5_N"/>
</dbReference>
<keyword evidence="9" id="KW-0496">Mitochondrion</keyword>
<evidence type="ECO:0000256" key="3">
    <source>
        <dbReference type="ARBA" id="ARBA00023274"/>
    </source>
</evidence>
<dbReference type="InterPro" id="IPR031309">
    <property type="entry name" value="Ribosomal_uL5_C"/>
</dbReference>
<dbReference type="Pfam" id="PF00673">
    <property type="entry name" value="Ribosomal_L5_C"/>
    <property type="match status" value="1"/>
</dbReference>
<dbReference type="InterPro" id="IPR022803">
    <property type="entry name" value="Ribosomal_uL5_dom_sf"/>
</dbReference>
<sequence>MNRLKYHYENVIRQDLLYKCNYNNIMEVPKIVKIIVNGSIKNEVNSKRMVLSFLVALELISGQKLTLARAKKSIAAFKLRTNDPIGCKVTLRGKPVYNLLDKLITTVWPRLRDFQGLKPTFDSSGVNYNIGLDNLLLFPELERHYYLFESLHGANLTIVTSAKTKEEAKLLLSSFQIPLLST</sequence>
<gene>
    <name evidence="9" type="primary">rpl5</name>
</gene>
<accession>A6YEB3</accession>
<dbReference type="Pfam" id="PF00281">
    <property type="entry name" value="Ribosomal_L5"/>
    <property type="match status" value="1"/>
</dbReference>